<dbReference type="PANTHER" id="PTHR43775:SF51">
    <property type="entry name" value="INACTIVE PHENOLPHTHIOCEROL SYNTHESIS POLYKETIDE SYNTHASE TYPE I PKS1-RELATED"/>
    <property type="match status" value="1"/>
</dbReference>
<evidence type="ECO:0000256" key="7">
    <source>
        <dbReference type="ARBA" id="ARBA00023268"/>
    </source>
</evidence>
<dbReference type="InterPro" id="IPR018201">
    <property type="entry name" value="Ketoacyl_synth_AS"/>
</dbReference>
<keyword evidence="3" id="KW-0596">Phosphopantetheine</keyword>
<feature type="domain" description="Carrier" evidence="11">
    <location>
        <begin position="1704"/>
        <end position="1779"/>
    </location>
</feature>
<dbReference type="InterPro" id="IPR014031">
    <property type="entry name" value="Ketoacyl_synth_C"/>
</dbReference>
<dbReference type="Pfam" id="PF00109">
    <property type="entry name" value="ketoacyl-synt"/>
    <property type="match status" value="1"/>
</dbReference>
<dbReference type="SMART" id="SM00827">
    <property type="entry name" value="PKS_AT"/>
    <property type="match status" value="1"/>
</dbReference>
<feature type="compositionally biased region" description="Low complexity" evidence="10">
    <location>
        <begin position="844"/>
        <end position="860"/>
    </location>
</feature>
<dbReference type="InterPro" id="IPR049551">
    <property type="entry name" value="PKS_DH_C"/>
</dbReference>
<feature type="domain" description="PKS/mFAS DH" evidence="13">
    <location>
        <begin position="924"/>
        <end position="1205"/>
    </location>
</feature>
<dbReference type="Gene3D" id="3.30.70.3290">
    <property type="match status" value="1"/>
</dbReference>
<dbReference type="Gene3D" id="3.40.366.10">
    <property type="entry name" value="Malonyl-Coenzyme A Acyl Carrier Protein, domain 2"/>
    <property type="match status" value="1"/>
</dbReference>
<dbReference type="CDD" id="cd05235">
    <property type="entry name" value="SDR_e1"/>
    <property type="match status" value="1"/>
</dbReference>
<dbReference type="SUPFAM" id="SSF55048">
    <property type="entry name" value="Probable ACP-binding domain of malonyl-CoA ACP transacylase"/>
    <property type="match status" value="1"/>
</dbReference>
<dbReference type="Gene3D" id="1.10.1200.10">
    <property type="entry name" value="ACP-like"/>
    <property type="match status" value="1"/>
</dbReference>
<dbReference type="NCBIfam" id="TIGR01746">
    <property type="entry name" value="Thioester-redct"/>
    <property type="match status" value="1"/>
</dbReference>
<dbReference type="InterPro" id="IPR014043">
    <property type="entry name" value="Acyl_transferase_dom"/>
</dbReference>
<evidence type="ECO:0000259" key="13">
    <source>
        <dbReference type="PROSITE" id="PS52019"/>
    </source>
</evidence>
<evidence type="ECO:0000313" key="14">
    <source>
        <dbReference type="EMBL" id="ARQ71067.1"/>
    </source>
</evidence>
<dbReference type="InterPro" id="IPR016039">
    <property type="entry name" value="Thiolase-like"/>
</dbReference>
<dbReference type="GO" id="GO:0031177">
    <property type="term" value="F:phosphopantetheine binding"/>
    <property type="evidence" value="ECO:0007669"/>
    <property type="project" value="InterPro"/>
</dbReference>
<dbReference type="SUPFAM" id="SSF47336">
    <property type="entry name" value="ACP-like"/>
    <property type="match status" value="1"/>
</dbReference>
<keyword evidence="15" id="KW-1185">Reference proteome</keyword>
<dbReference type="SUPFAM" id="SSF53901">
    <property type="entry name" value="Thiolase-like"/>
    <property type="match status" value="1"/>
</dbReference>
<dbReference type="InterPro" id="IPR010080">
    <property type="entry name" value="Thioester_reductase-like_dom"/>
</dbReference>
<feature type="region of interest" description="C-terminal hotdog fold" evidence="9">
    <location>
        <begin position="1063"/>
        <end position="1205"/>
    </location>
</feature>
<dbReference type="Pfam" id="PF22953">
    <property type="entry name" value="SpnB_Rossmann"/>
    <property type="match status" value="1"/>
</dbReference>
<feature type="compositionally biased region" description="Low complexity" evidence="10">
    <location>
        <begin position="868"/>
        <end position="885"/>
    </location>
</feature>
<keyword evidence="6" id="KW-0045">Antibiotic biosynthesis</keyword>
<dbReference type="InterPro" id="IPR050091">
    <property type="entry name" value="PKS_NRPS_Biosynth_Enz"/>
</dbReference>
<dbReference type="Gene3D" id="3.10.129.110">
    <property type="entry name" value="Polyketide synthase dehydratase"/>
    <property type="match status" value="1"/>
</dbReference>
<accession>A0A1W7D292</accession>
<dbReference type="InterPro" id="IPR016035">
    <property type="entry name" value="Acyl_Trfase/lysoPLipase"/>
</dbReference>
<dbReference type="InterPro" id="IPR020806">
    <property type="entry name" value="PKS_PP-bd"/>
</dbReference>
<dbReference type="Pfam" id="PF08659">
    <property type="entry name" value="KR"/>
    <property type="match status" value="1"/>
</dbReference>
<dbReference type="FunFam" id="3.40.47.10:FF:000019">
    <property type="entry name" value="Polyketide synthase type I"/>
    <property type="match status" value="1"/>
</dbReference>
<keyword evidence="7" id="KW-0511">Multifunctional enzyme</keyword>
<evidence type="ECO:0000256" key="3">
    <source>
        <dbReference type="ARBA" id="ARBA00022450"/>
    </source>
</evidence>
<dbReference type="InterPro" id="IPR042104">
    <property type="entry name" value="PKS_dehydratase_sf"/>
</dbReference>
<keyword evidence="8" id="KW-0012">Acyltransferase</keyword>
<comment type="cofactor">
    <cofactor evidence="1">
        <name>pantetheine 4'-phosphate</name>
        <dbReference type="ChEBI" id="CHEBI:47942"/>
    </cofactor>
</comment>
<evidence type="ECO:0000256" key="2">
    <source>
        <dbReference type="ARBA" id="ARBA00004792"/>
    </source>
</evidence>
<evidence type="ECO:0000256" key="10">
    <source>
        <dbReference type="SAM" id="MobiDB-lite"/>
    </source>
</evidence>
<dbReference type="InterPro" id="IPR049900">
    <property type="entry name" value="PKS_mFAS_DH"/>
</dbReference>
<proteinExistence type="predicted"/>
<dbReference type="Pfam" id="PF02801">
    <property type="entry name" value="Ketoacyl-synt_C"/>
    <property type="match status" value="1"/>
</dbReference>
<dbReference type="InterPro" id="IPR006162">
    <property type="entry name" value="Ppantetheine_attach_site"/>
</dbReference>
<dbReference type="SMART" id="SM00826">
    <property type="entry name" value="PKS_DH"/>
    <property type="match status" value="1"/>
</dbReference>
<dbReference type="SMART" id="SM01294">
    <property type="entry name" value="PKS_PP_betabranch"/>
    <property type="match status" value="1"/>
</dbReference>
<feature type="active site" description="Proton acceptor; for dehydratase activity" evidence="9">
    <location>
        <position position="956"/>
    </location>
</feature>
<feature type="region of interest" description="N-terminal hotdog fold" evidence="9">
    <location>
        <begin position="924"/>
        <end position="1051"/>
    </location>
</feature>
<dbReference type="EMBL" id="CP021121">
    <property type="protein sequence ID" value="ARQ71067.1"/>
    <property type="molecule type" value="Genomic_DNA"/>
</dbReference>
<dbReference type="InterPro" id="IPR049552">
    <property type="entry name" value="PKS_DH_N"/>
</dbReference>
<dbReference type="InterPro" id="IPR016036">
    <property type="entry name" value="Malonyl_transacylase_ACP-bd"/>
</dbReference>
<reference evidence="14 15" key="1">
    <citation type="submission" date="2017-05" db="EMBL/GenBank/DDBJ databases">
        <title>Complete genome sequence of Streptomyces sp. SCSIO 03032 revealed the diverse biosynthetic pathways for its bioactive secondary metabolites.</title>
        <authorList>
            <person name="Ma L."/>
            <person name="Zhu Y."/>
            <person name="Zhang W."/>
            <person name="Zhang G."/>
            <person name="Tian X."/>
            <person name="Zhang S."/>
            <person name="Zhang C."/>
        </authorList>
    </citation>
    <scope>NUCLEOTIDE SEQUENCE [LARGE SCALE GENOMIC DNA]</scope>
    <source>
        <strain evidence="14 15">SCSIO 03032</strain>
    </source>
</reference>
<dbReference type="KEGG" id="smao:CAG99_21505"/>
<feature type="domain" description="Ketosynthase family 3 (KS3)" evidence="12">
    <location>
        <begin position="33"/>
        <end position="457"/>
    </location>
</feature>
<dbReference type="Pfam" id="PF00698">
    <property type="entry name" value="Acyl_transf_1"/>
    <property type="match status" value="1"/>
</dbReference>
<dbReference type="InterPro" id="IPR015083">
    <property type="entry name" value="NorB/c/GfsB-D-like_docking"/>
</dbReference>
<dbReference type="InterPro" id="IPR014030">
    <property type="entry name" value="Ketoacyl_synth_N"/>
</dbReference>
<dbReference type="Gene3D" id="3.40.47.10">
    <property type="match status" value="1"/>
</dbReference>
<keyword evidence="4" id="KW-0597">Phosphoprotein</keyword>
<dbReference type="InterPro" id="IPR032821">
    <property type="entry name" value="PKS_assoc"/>
</dbReference>
<dbReference type="InterPro" id="IPR036291">
    <property type="entry name" value="NAD(P)-bd_dom_sf"/>
</dbReference>
<sequence>MSNEEKLVDYLKWVTAELHKSRQRVEELEGGREEPIAVVGMACRYPGGVASADDLWQLVLNEEDAITEWPDDRGWDVDGLYDPEPGVPGRSYTREGGFIEDATTFDAGFFGISPREALGMDPQQRVLLETAWEAFEHAGIVPDALKGSRTGVFAGIVEQSYLNREGPEELEGYLMTSKLSSVASGRVAFTFGFEGPAVSLDTACSSSLVAVHMAMQSLRSGESALALAGGVTVSGSPNGFVDFSRQRGLAADGRCKSFSASADGTGWSEGVGLLVLERLSDARRNGHRVHALIRGSAINQDGASNGLTAPNGPSQERVIRQALANAQLTAADIDVIEAHGTGTRLGDPIEAQALLNTYGANRPARQPLHLGSLKSNIGHTVAAAGVGGVIKMIEAMRHGVLPKTLHVDKPTDHVNWDAGAVELLTEARTWPETGRPRRAGVSAFGVSGTNAHVIVEQAPEEPAAVPEGAEVAGSGDDTVVWLLSGKTEEALRAQARQLADHLDTHPHLNDHAIAHTLATTRTHFTHRAAIHATTPDTLRTALHHLTAGTPHPNLTTGTTHPHPKTAYTLTGQGSQHPQMGQQLYHTHPTYAHTIDQLTDHLQPHLPHPLRDILHAPPHTPHAQLLNHTHITQPALFATHLALHNLLAHHDIHPHYLIGHSLGELTAAHIAGVLSLNDALHLVVHRGRLMQAAPTGGTMAAVQATEDHVRATLNDHDPTTIAIAAINGPESVVVSGDSDVVETLVAHWRKEGLRATPLTVSHAFHSPHMDDVLDEFRTIAAEVTYHPPTIPVVSNVTGTLATTEQLTSPDYWTQHIRQPVRFHDGIQYLKNEGVTHLIEIGPTTLATHTTPHIPTTPTLRTNQPENHTLHTTLATTHTHGTPTNHHTTPHPHTPLPTYPFQRQRYWLEPRPQTDATSMGLSGAEHPFLAAAMNTAGQDAFVFTGRVSLRSHPWLADHTLHHTPVLPTAALVDLTLHAGDQLGTHTLEHLTTHTPITLPTDNTPLHLQLTIHPPNPTGHRPFTLHTHPDTTHLTQHPWTTHAQGLLSGLAGRPVRESAPWSSDGAESIDVNEAYERFTASGLSYGPRLRTLKAAWRRGKDLFAEVELPEEMRGEAAEFGLHPALLDGALHAAALAGGPAGAALDGRAPVAAEWRGFRLFATGATSVRVRLTVTDSGSLAARLADQSGEAVAEIVDIGFRPVGQEQIAAAVSRTDEALFHVRWEPVAPLGAGEELRWGVLGTAGEAASEFSGTRFPDVAAVAAAVAAGAGPDAVLSTVAFSRDAGAEADPGGVVPAVHEATRAALALVREWLAEDRLAGVPLVVATRRGVDAAAPGAEAGAAGVMDVAASAVWGLLRSAQSESPGRLVLVDLESEADLHPEVLSAVLATAEPQSAVRGGGVSVPRVRRAGARGAAGSVGGRWRPDGTVLITGGTGSLGGLFARHLVERHGVRHLLLLSRRGEDAPGARELVAELRGLGAGVTVAAVDAADREALAAVLADVPADRPLRGVLHAAGLIDDGLVAALTPERLAAVLRPKVDAAWHLHELTRDGEVSAFVLFSSIAGVIGGAGQANYAAANAFLDGLAAYRARLGLPATSAAWGLWEQSSGITGELSDADLARIARAGFQPVKAGSGPALLDRALESPFAAPVLTPLDVAALRERPAQAPVVLRGLAGGAVRRIARNTPGVSAAGLAQRLDALDEGERLDAVLGVVRVAMGAVLGHADPSGLGAEEPFAQLGFDSLTSVELRNRLGADVGLPLPATVIFDHPTPAALAAFVLDAVRAGGGGGERAHGGVDFAAEVRLADDVRPAAEVVRRVDDAREVLLTGATGFLGAFLVRDLLRAFKGTVHCLVRAGDEAEGLARLRANLEAYRVWDEVDAGRLRVVVGDLGAPRLGLSEEAFDALARTVDVVYHAGASVHWLRPYAALRGPNVGGTEEVLRLAARHRTVPVHYVSTVGVFAGGERQGRPLRADDPTGPAEELPSGYLATKWVAEQVIGLARDRGLPVSVYRVDVVSGDVRNGACQTRDFVWLSLKGMLQAGAAPVGLAGDVPLTPVDYVSAAVVALSRRAGAEGGTFHLHNRSRMGFGEFVARLRAAGYVLEELGWDAWRERVRSAPDNELLPLLEAFEMMASNGAAFYPRLDTGGTEDALAGTGVDCPELTGELFERYVRFFVDAGFFPPAPGAAGAGGDAGPARVPAA</sequence>
<name>A0A1W7D292_9ACTN</name>
<dbReference type="SMART" id="SM00825">
    <property type="entry name" value="PKS_KS"/>
    <property type="match status" value="1"/>
</dbReference>
<dbReference type="Pfam" id="PF00550">
    <property type="entry name" value="PP-binding"/>
    <property type="match status" value="1"/>
</dbReference>
<evidence type="ECO:0000256" key="6">
    <source>
        <dbReference type="ARBA" id="ARBA00023194"/>
    </source>
</evidence>
<keyword evidence="5" id="KW-0808">Transferase</keyword>
<dbReference type="CDD" id="cd00833">
    <property type="entry name" value="PKS"/>
    <property type="match status" value="1"/>
</dbReference>
<evidence type="ECO:0000259" key="12">
    <source>
        <dbReference type="PROSITE" id="PS52004"/>
    </source>
</evidence>
<dbReference type="GO" id="GO:0033068">
    <property type="term" value="P:macrolide biosynthetic process"/>
    <property type="evidence" value="ECO:0007669"/>
    <property type="project" value="UniProtKB-ARBA"/>
</dbReference>
<evidence type="ECO:0000256" key="5">
    <source>
        <dbReference type="ARBA" id="ARBA00022679"/>
    </source>
</evidence>
<dbReference type="Pfam" id="PF21089">
    <property type="entry name" value="PKS_DH_N"/>
    <property type="match status" value="1"/>
</dbReference>
<dbReference type="SUPFAM" id="SSF51735">
    <property type="entry name" value="NAD(P)-binding Rossmann-fold domains"/>
    <property type="match status" value="3"/>
</dbReference>
<gene>
    <name evidence="14" type="ORF">CAG99_21505</name>
</gene>
<dbReference type="Pfam" id="PF07993">
    <property type="entry name" value="NAD_binding_4"/>
    <property type="match status" value="1"/>
</dbReference>
<dbReference type="SMART" id="SM00822">
    <property type="entry name" value="PKS_KR"/>
    <property type="match status" value="1"/>
</dbReference>
<dbReference type="InterPro" id="IPR057326">
    <property type="entry name" value="KR_dom"/>
</dbReference>
<dbReference type="SUPFAM" id="SSF52151">
    <property type="entry name" value="FabD/lysophospholipase-like"/>
    <property type="match status" value="1"/>
</dbReference>
<dbReference type="GO" id="GO:0004315">
    <property type="term" value="F:3-oxoacyl-[acyl-carrier-protein] synthase activity"/>
    <property type="evidence" value="ECO:0007669"/>
    <property type="project" value="InterPro"/>
</dbReference>
<organism evidence="14 15">
    <name type="scientific">Streptomyces marincola</name>
    <dbReference type="NCBI Taxonomy" id="2878388"/>
    <lineage>
        <taxon>Bacteria</taxon>
        <taxon>Bacillati</taxon>
        <taxon>Actinomycetota</taxon>
        <taxon>Actinomycetes</taxon>
        <taxon>Kitasatosporales</taxon>
        <taxon>Streptomycetaceae</taxon>
        <taxon>Streptomyces</taxon>
    </lineage>
</organism>
<dbReference type="InterPro" id="IPR055123">
    <property type="entry name" value="SpnB-like_Rossmann"/>
</dbReference>
<dbReference type="Pfam" id="PF08990">
    <property type="entry name" value="Docking"/>
    <property type="match status" value="1"/>
</dbReference>
<dbReference type="InterPro" id="IPR020807">
    <property type="entry name" value="PKS_DH"/>
</dbReference>
<dbReference type="SMART" id="SM00823">
    <property type="entry name" value="PKS_PP"/>
    <property type="match status" value="1"/>
</dbReference>
<evidence type="ECO:0000256" key="4">
    <source>
        <dbReference type="ARBA" id="ARBA00022553"/>
    </source>
</evidence>
<dbReference type="OrthoDB" id="9778690at2"/>
<dbReference type="Pfam" id="PF16197">
    <property type="entry name" value="KAsynt_C_assoc"/>
    <property type="match status" value="1"/>
</dbReference>
<dbReference type="PROSITE" id="PS00606">
    <property type="entry name" value="KS3_1"/>
    <property type="match status" value="1"/>
</dbReference>
<dbReference type="PROSITE" id="PS52004">
    <property type="entry name" value="KS3_2"/>
    <property type="match status" value="1"/>
</dbReference>
<evidence type="ECO:0000313" key="15">
    <source>
        <dbReference type="Proteomes" id="UP000194218"/>
    </source>
</evidence>
<dbReference type="GO" id="GO:0006633">
    <property type="term" value="P:fatty acid biosynthetic process"/>
    <property type="evidence" value="ECO:0007669"/>
    <property type="project" value="InterPro"/>
</dbReference>
<dbReference type="GO" id="GO:0004312">
    <property type="term" value="F:fatty acid synthase activity"/>
    <property type="evidence" value="ECO:0007669"/>
    <property type="project" value="TreeGrafter"/>
</dbReference>
<dbReference type="Gene3D" id="3.40.50.720">
    <property type="entry name" value="NAD(P)-binding Rossmann-like Domain"/>
    <property type="match status" value="2"/>
</dbReference>
<feature type="region of interest" description="Disordered" evidence="10">
    <location>
        <begin position="844"/>
        <end position="895"/>
    </location>
</feature>
<evidence type="ECO:0000256" key="9">
    <source>
        <dbReference type="PROSITE-ProRule" id="PRU01363"/>
    </source>
</evidence>
<evidence type="ECO:0000256" key="8">
    <source>
        <dbReference type="ARBA" id="ARBA00023315"/>
    </source>
</evidence>
<dbReference type="PROSITE" id="PS00012">
    <property type="entry name" value="PHOSPHOPANTETHEINE"/>
    <property type="match status" value="1"/>
</dbReference>
<dbReference type="InterPro" id="IPR001227">
    <property type="entry name" value="Ac_transferase_dom_sf"/>
</dbReference>
<dbReference type="InterPro" id="IPR013968">
    <property type="entry name" value="PKS_KR"/>
</dbReference>
<dbReference type="PROSITE" id="PS50075">
    <property type="entry name" value="CARRIER"/>
    <property type="match status" value="1"/>
</dbReference>
<dbReference type="PANTHER" id="PTHR43775">
    <property type="entry name" value="FATTY ACID SYNTHASE"/>
    <property type="match status" value="1"/>
</dbReference>
<dbReference type="InterPro" id="IPR020841">
    <property type="entry name" value="PKS_Beta-ketoAc_synthase_dom"/>
</dbReference>
<dbReference type="Proteomes" id="UP000194218">
    <property type="component" value="Chromosome"/>
</dbReference>
<dbReference type="InterPro" id="IPR036736">
    <property type="entry name" value="ACP-like_sf"/>
</dbReference>
<dbReference type="InterPro" id="IPR009081">
    <property type="entry name" value="PP-bd_ACP"/>
</dbReference>
<protein>
    <submittedName>
        <fullName evidence="14">Polyketide synthase</fullName>
    </submittedName>
</protein>
<evidence type="ECO:0000256" key="1">
    <source>
        <dbReference type="ARBA" id="ARBA00001957"/>
    </source>
</evidence>
<evidence type="ECO:0000259" key="11">
    <source>
        <dbReference type="PROSITE" id="PS50075"/>
    </source>
</evidence>
<dbReference type="PROSITE" id="PS52019">
    <property type="entry name" value="PKS_MFAS_DH"/>
    <property type="match status" value="1"/>
</dbReference>
<dbReference type="Pfam" id="PF14765">
    <property type="entry name" value="PS-DH"/>
    <property type="match status" value="1"/>
</dbReference>
<dbReference type="InterPro" id="IPR013120">
    <property type="entry name" value="FAR_NAD-bd"/>
</dbReference>
<dbReference type="CDD" id="cd08956">
    <property type="entry name" value="KR_3_FAS_SDR_x"/>
    <property type="match status" value="1"/>
</dbReference>
<feature type="active site" description="Proton donor; for dehydratase activity" evidence="9">
    <location>
        <position position="1124"/>
    </location>
</feature>
<comment type="pathway">
    <text evidence="2">Antibiotic biosynthesis.</text>
</comment>